<dbReference type="EMBL" id="MGKW01000011">
    <property type="protein sequence ID" value="OGN34458.1"/>
    <property type="molecule type" value="Genomic_DNA"/>
</dbReference>
<dbReference type="Proteomes" id="UP000178155">
    <property type="component" value="Unassembled WGS sequence"/>
</dbReference>
<evidence type="ECO:0008006" key="3">
    <source>
        <dbReference type="Google" id="ProtNLM"/>
    </source>
</evidence>
<reference evidence="1 2" key="1">
    <citation type="journal article" date="2016" name="Nat. Commun.">
        <title>Thousands of microbial genomes shed light on interconnected biogeochemical processes in an aquifer system.</title>
        <authorList>
            <person name="Anantharaman K."/>
            <person name="Brown C.T."/>
            <person name="Hug L.A."/>
            <person name="Sharon I."/>
            <person name="Castelle C.J."/>
            <person name="Probst A.J."/>
            <person name="Thomas B.C."/>
            <person name="Singh A."/>
            <person name="Wilkins M.J."/>
            <person name="Karaoz U."/>
            <person name="Brodie E.L."/>
            <person name="Williams K.H."/>
            <person name="Hubbard S.S."/>
            <person name="Banfield J.F."/>
        </authorList>
    </citation>
    <scope>NUCLEOTIDE SEQUENCE [LARGE SCALE GENOMIC DNA]</scope>
</reference>
<dbReference type="AlphaFoldDB" id="A0A1F8HBS5"/>
<evidence type="ECO:0000313" key="2">
    <source>
        <dbReference type="Proteomes" id="UP000178155"/>
    </source>
</evidence>
<protein>
    <recommendedName>
        <fullName evidence="3">DUF721 domain-containing protein</fullName>
    </recommendedName>
</protein>
<comment type="caution">
    <text evidence="1">The sequence shown here is derived from an EMBL/GenBank/DDBJ whole genome shotgun (WGS) entry which is preliminary data.</text>
</comment>
<evidence type="ECO:0000313" key="1">
    <source>
        <dbReference type="EMBL" id="OGN34458.1"/>
    </source>
</evidence>
<accession>A0A1F8HBS5</accession>
<proteinExistence type="predicted"/>
<organism evidence="1 2">
    <name type="scientific">Candidatus Yanofskybacteria bacterium RIFCSPLOWO2_02_FULL_47_9b</name>
    <dbReference type="NCBI Taxonomy" id="1802708"/>
    <lineage>
        <taxon>Bacteria</taxon>
        <taxon>Candidatus Yanofskyibacteriota</taxon>
    </lineage>
</organism>
<name>A0A1F8HBS5_9BACT</name>
<sequence>MFRPIAQKVSSRGEEIVEKNSGQEALKVVITKFLRDAIGPAVSGIKFEASLERGNLYISTPHKSLANEIVFRAKPLYAALKQHHIVCTNLVIR</sequence>
<gene>
    <name evidence="1" type="ORF">A3I39_03430</name>
</gene>